<keyword evidence="1" id="KW-1133">Transmembrane helix</keyword>
<feature type="transmembrane region" description="Helical" evidence="1">
    <location>
        <begin position="63"/>
        <end position="87"/>
    </location>
</feature>
<dbReference type="AlphaFoldDB" id="A0A212LPW4"/>
<dbReference type="EMBL" id="FMJD01000013">
    <property type="protein sequence ID" value="SCM79490.1"/>
    <property type="molecule type" value="Genomic_DNA"/>
</dbReference>
<feature type="transmembrane region" description="Helical" evidence="1">
    <location>
        <begin position="169"/>
        <end position="188"/>
    </location>
</feature>
<reference evidence="2" key="1">
    <citation type="submission" date="2016-08" db="EMBL/GenBank/DDBJ databases">
        <authorList>
            <person name="Seilhamer J.J."/>
        </authorList>
    </citation>
    <scope>NUCLEOTIDE SEQUENCE</scope>
    <source>
        <strain evidence="2">86</strain>
    </source>
</reference>
<dbReference type="RefSeq" id="WP_288198572.1">
    <property type="nucleotide sequence ID" value="NZ_LT608334.1"/>
</dbReference>
<feature type="transmembrane region" description="Helical" evidence="1">
    <location>
        <begin position="99"/>
        <end position="118"/>
    </location>
</feature>
<name>A0A212LPW4_9HYPH</name>
<evidence type="ECO:0000256" key="1">
    <source>
        <dbReference type="SAM" id="Phobius"/>
    </source>
</evidence>
<evidence type="ECO:0000313" key="2">
    <source>
        <dbReference type="EMBL" id="SCM79490.1"/>
    </source>
</evidence>
<accession>A0A212LPW4</accession>
<protein>
    <recommendedName>
        <fullName evidence="3">Cobalt transporter subunit (CbtA)</fullName>
    </recommendedName>
</protein>
<sequence length="246" mass="25519">MTGKLLLRGMIAGVVGGLLAFLFARIYGEPLVDFAIAFEEQAGAAAGEAAEPELVSRATQAGLGLLTGAIVYSAALGGILSLVFALVYGRFSALGARSLAGLLALAGFVAVILVPAIKYPANPPAVGSPETIVIRTELYFAMLLVSVLVMVAAFALARHYWGRLGAWNAAIVGGLAFLVVIAAVMLLLPDINEVPENFSAAILWRFRVASLGMQAIIWGAQGLVFGFLAERLLAGAAPAVRRLSPA</sequence>
<evidence type="ECO:0008006" key="3">
    <source>
        <dbReference type="Google" id="ProtNLM"/>
    </source>
</evidence>
<gene>
    <name evidence="2" type="ORF">KL86PLE_90434</name>
</gene>
<keyword evidence="1" id="KW-0812">Transmembrane</keyword>
<feature type="transmembrane region" description="Helical" evidence="1">
    <location>
        <begin position="208"/>
        <end position="229"/>
    </location>
</feature>
<keyword evidence="1" id="KW-0472">Membrane</keyword>
<dbReference type="Pfam" id="PF09490">
    <property type="entry name" value="CbtA"/>
    <property type="match status" value="1"/>
</dbReference>
<dbReference type="InterPro" id="IPR012666">
    <property type="entry name" value="CbtA_put"/>
</dbReference>
<feature type="transmembrane region" description="Helical" evidence="1">
    <location>
        <begin position="138"/>
        <end position="157"/>
    </location>
</feature>
<organism evidence="2">
    <name type="scientific">uncultured Pleomorphomonas sp</name>
    <dbReference type="NCBI Taxonomy" id="442121"/>
    <lineage>
        <taxon>Bacteria</taxon>
        <taxon>Pseudomonadati</taxon>
        <taxon>Pseudomonadota</taxon>
        <taxon>Alphaproteobacteria</taxon>
        <taxon>Hyphomicrobiales</taxon>
        <taxon>Pleomorphomonadaceae</taxon>
        <taxon>Pleomorphomonas</taxon>
        <taxon>environmental samples</taxon>
    </lineage>
</organism>
<proteinExistence type="predicted"/>